<evidence type="ECO:0000256" key="2">
    <source>
        <dbReference type="ARBA" id="ARBA00022801"/>
    </source>
</evidence>
<evidence type="ECO:0000313" key="5">
    <source>
        <dbReference type="EMBL" id="CAB4538229.1"/>
    </source>
</evidence>
<organism evidence="5">
    <name type="scientific">freshwater metagenome</name>
    <dbReference type="NCBI Taxonomy" id="449393"/>
    <lineage>
        <taxon>unclassified sequences</taxon>
        <taxon>metagenomes</taxon>
        <taxon>ecological metagenomes</taxon>
    </lineage>
</organism>
<dbReference type="InterPro" id="IPR013520">
    <property type="entry name" value="Ribonucl_H"/>
</dbReference>
<feature type="domain" description="Exonuclease" evidence="4">
    <location>
        <begin position="33"/>
        <end position="210"/>
    </location>
</feature>
<reference evidence="5" key="1">
    <citation type="submission" date="2020-05" db="EMBL/GenBank/DDBJ databases">
        <authorList>
            <person name="Chiriac C."/>
            <person name="Salcher M."/>
            <person name="Ghai R."/>
            <person name="Kavagutti S V."/>
        </authorList>
    </citation>
    <scope>NUCLEOTIDE SEQUENCE</scope>
</reference>
<keyword evidence="1" id="KW-0540">Nuclease</keyword>
<dbReference type="PANTHER" id="PTHR30231">
    <property type="entry name" value="DNA POLYMERASE III SUBUNIT EPSILON"/>
    <property type="match status" value="1"/>
</dbReference>
<dbReference type="CDD" id="cd06127">
    <property type="entry name" value="DEDDh"/>
    <property type="match status" value="1"/>
</dbReference>
<proteinExistence type="predicted"/>
<dbReference type="Gene3D" id="3.30.420.10">
    <property type="entry name" value="Ribonuclease H-like superfamily/Ribonuclease H"/>
    <property type="match status" value="1"/>
</dbReference>
<dbReference type="Pfam" id="PF00929">
    <property type="entry name" value="RNase_T"/>
    <property type="match status" value="1"/>
</dbReference>
<dbReference type="SMART" id="SM00479">
    <property type="entry name" value="EXOIII"/>
    <property type="match status" value="1"/>
</dbReference>
<dbReference type="NCBIfam" id="NF005927">
    <property type="entry name" value="PRK07942.1"/>
    <property type="match status" value="1"/>
</dbReference>
<dbReference type="PANTHER" id="PTHR30231:SF4">
    <property type="entry name" value="PROTEIN NEN2"/>
    <property type="match status" value="1"/>
</dbReference>
<keyword evidence="3" id="KW-0269">Exonuclease</keyword>
<dbReference type="GO" id="GO:0003676">
    <property type="term" value="F:nucleic acid binding"/>
    <property type="evidence" value="ECO:0007669"/>
    <property type="project" value="InterPro"/>
</dbReference>
<dbReference type="AlphaFoldDB" id="A0A6J6BIK2"/>
<dbReference type="GO" id="GO:0008408">
    <property type="term" value="F:3'-5' exonuclease activity"/>
    <property type="evidence" value="ECO:0007669"/>
    <property type="project" value="TreeGrafter"/>
</dbReference>
<name>A0A6J6BIK2_9ZZZZ</name>
<dbReference type="GO" id="GO:0005829">
    <property type="term" value="C:cytosol"/>
    <property type="evidence" value="ECO:0007669"/>
    <property type="project" value="TreeGrafter"/>
</dbReference>
<accession>A0A6J6BIK2</accession>
<evidence type="ECO:0000256" key="1">
    <source>
        <dbReference type="ARBA" id="ARBA00022722"/>
    </source>
</evidence>
<sequence length="258" mass="28540">MSFNVAILAYCGFVNDLFEIPEETNSPEWAKNPIAVFDLETTGLDHKESRIVTACAALIDASGQVIGNDLEWLANPGIPIPVEASSVHGITTEIAEANGRDLKEVVEEIVTTLRGYFDAGVPVVAYNAPYDFTILRNHANLFGLNWPEDLSPIIDPLVIDKKLDRYRSGKRRLEIVAEFYGVKLDDAHNATADAVAAGQIAQALAKKFYRELPETAKELHQLQIGWSKESDLSFADFMHKSGKTDFVPQIGWPEKPLD</sequence>
<gene>
    <name evidence="5" type="ORF">UFOPK1433_00356</name>
</gene>
<dbReference type="InterPro" id="IPR012337">
    <property type="entry name" value="RNaseH-like_sf"/>
</dbReference>
<evidence type="ECO:0000259" key="4">
    <source>
        <dbReference type="SMART" id="SM00479"/>
    </source>
</evidence>
<keyword evidence="2" id="KW-0378">Hydrolase</keyword>
<dbReference type="EMBL" id="CAEZSN010000027">
    <property type="protein sequence ID" value="CAB4538229.1"/>
    <property type="molecule type" value="Genomic_DNA"/>
</dbReference>
<dbReference type="SUPFAM" id="SSF53098">
    <property type="entry name" value="Ribonuclease H-like"/>
    <property type="match status" value="1"/>
</dbReference>
<evidence type="ECO:0000256" key="3">
    <source>
        <dbReference type="ARBA" id="ARBA00022839"/>
    </source>
</evidence>
<dbReference type="InterPro" id="IPR036397">
    <property type="entry name" value="RNaseH_sf"/>
</dbReference>
<protein>
    <submittedName>
        <fullName evidence="5">Unannotated protein</fullName>
    </submittedName>
</protein>